<evidence type="ECO:0000313" key="4">
    <source>
        <dbReference type="Proteomes" id="UP000019132"/>
    </source>
</evidence>
<reference evidence="4" key="1">
    <citation type="journal article" date="2010" name="Genome Biol.">
        <title>Genome sequence of the necrotrophic plant pathogen Pythium ultimum reveals original pathogenicity mechanisms and effector repertoire.</title>
        <authorList>
            <person name="Levesque C.A."/>
            <person name="Brouwer H."/>
            <person name="Cano L."/>
            <person name="Hamilton J.P."/>
            <person name="Holt C."/>
            <person name="Huitema E."/>
            <person name="Raffaele S."/>
            <person name="Robideau G.P."/>
            <person name="Thines M."/>
            <person name="Win J."/>
            <person name="Zerillo M.M."/>
            <person name="Beakes G.W."/>
            <person name="Boore J.L."/>
            <person name="Busam D."/>
            <person name="Dumas B."/>
            <person name="Ferriera S."/>
            <person name="Fuerstenberg S.I."/>
            <person name="Gachon C.M."/>
            <person name="Gaulin E."/>
            <person name="Govers F."/>
            <person name="Grenville-Briggs L."/>
            <person name="Horner N."/>
            <person name="Hostetler J."/>
            <person name="Jiang R.H."/>
            <person name="Johnson J."/>
            <person name="Krajaejun T."/>
            <person name="Lin H."/>
            <person name="Meijer H.J."/>
            <person name="Moore B."/>
            <person name="Morris P."/>
            <person name="Phuntmart V."/>
            <person name="Puiu D."/>
            <person name="Shetty J."/>
            <person name="Stajich J.E."/>
            <person name="Tripathy S."/>
            <person name="Wawra S."/>
            <person name="van West P."/>
            <person name="Whitty B.R."/>
            <person name="Coutinho P.M."/>
            <person name="Henrissat B."/>
            <person name="Martin F."/>
            <person name="Thomas P.D."/>
            <person name="Tyler B.M."/>
            <person name="De Vries R.P."/>
            <person name="Kamoun S."/>
            <person name="Yandell M."/>
            <person name="Tisserat N."/>
            <person name="Buell C.R."/>
        </authorList>
    </citation>
    <scope>NUCLEOTIDE SEQUENCE</scope>
    <source>
        <strain evidence="4">DAOM:BR144</strain>
    </source>
</reference>
<sequence length="170" mass="18609">MKLIVSTAIIAAALGVDRAKAAFPSTVSSLMDTKADPCDDFYQYTCGAWISNTDIPYFQIFSLESNQPTKRPINKAVEISSVSGSAHPKNFSSPPGGELPPSPPDPGVASPLNFKEAVRDKSSDKHGDDEFDEWVKRLTKIAERPWKVKDDENLRPMVPAEEEALAAWAM</sequence>
<feature type="region of interest" description="Disordered" evidence="1">
    <location>
        <begin position="72"/>
        <end position="112"/>
    </location>
</feature>
<dbReference type="InParanoid" id="K3XD02"/>
<dbReference type="HOGENOM" id="CLU_1574868_0_0_1"/>
<accession>K3XD02</accession>
<dbReference type="EMBL" id="ADOS01001200">
    <property type="status" value="NOT_ANNOTATED_CDS"/>
    <property type="molecule type" value="Genomic_DNA"/>
</dbReference>
<keyword evidence="4" id="KW-1185">Reference proteome</keyword>
<proteinExistence type="predicted"/>
<evidence type="ECO:0008006" key="5">
    <source>
        <dbReference type="Google" id="ProtNLM"/>
    </source>
</evidence>
<dbReference type="GO" id="GO:0006508">
    <property type="term" value="P:proteolysis"/>
    <property type="evidence" value="ECO:0007669"/>
    <property type="project" value="InterPro"/>
</dbReference>
<feature type="compositionally biased region" description="Pro residues" evidence="1">
    <location>
        <begin position="97"/>
        <end position="106"/>
    </location>
</feature>
<dbReference type="InterPro" id="IPR024079">
    <property type="entry name" value="MetalloPept_cat_dom_sf"/>
</dbReference>
<evidence type="ECO:0000256" key="2">
    <source>
        <dbReference type="SAM" id="SignalP"/>
    </source>
</evidence>
<name>K3XD02_GLOUD</name>
<dbReference type="Proteomes" id="UP000019132">
    <property type="component" value="Unassembled WGS sequence"/>
</dbReference>
<reference evidence="3" key="3">
    <citation type="submission" date="2015-02" db="UniProtKB">
        <authorList>
            <consortium name="EnsemblProtists"/>
        </authorList>
    </citation>
    <scope>IDENTIFICATION</scope>
    <source>
        <strain evidence="3">DAOM BR144</strain>
    </source>
</reference>
<dbReference type="PROSITE" id="PS51885">
    <property type="entry name" value="NEPRILYSIN"/>
    <property type="match status" value="1"/>
</dbReference>
<evidence type="ECO:0000256" key="1">
    <source>
        <dbReference type="SAM" id="MobiDB-lite"/>
    </source>
</evidence>
<dbReference type="EnsemblProtists" id="PYU1_T015101">
    <property type="protein sequence ID" value="PYU1_T015101"/>
    <property type="gene ID" value="PYU1_G015070"/>
</dbReference>
<dbReference type="AlphaFoldDB" id="K3XD02"/>
<dbReference type="InterPro" id="IPR000718">
    <property type="entry name" value="Peptidase_M13"/>
</dbReference>
<dbReference type="GO" id="GO:0004222">
    <property type="term" value="F:metalloendopeptidase activity"/>
    <property type="evidence" value="ECO:0007669"/>
    <property type="project" value="InterPro"/>
</dbReference>
<organism evidence="3 4">
    <name type="scientific">Globisporangium ultimum (strain ATCC 200006 / CBS 805.95 / DAOM BR144)</name>
    <name type="common">Pythium ultimum</name>
    <dbReference type="NCBI Taxonomy" id="431595"/>
    <lineage>
        <taxon>Eukaryota</taxon>
        <taxon>Sar</taxon>
        <taxon>Stramenopiles</taxon>
        <taxon>Oomycota</taxon>
        <taxon>Peronosporomycetes</taxon>
        <taxon>Pythiales</taxon>
        <taxon>Pythiaceae</taxon>
        <taxon>Globisporangium</taxon>
    </lineage>
</organism>
<dbReference type="Gene3D" id="3.40.390.10">
    <property type="entry name" value="Collagenase (Catalytic Domain)"/>
    <property type="match status" value="1"/>
</dbReference>
<evidence type="ECO:0000313" key="3">
    <source>
        <dbReference type="EnsemblProtists" id="PYU1_T015101"/>
    </source>
</evidence>
<dbReference type="SUPFAM" id="SSF55486">
    <property type="entry name" value="Metalloproteases ('zincins'), catalytic domain"/>
    <property type="match status" value="1"/>
</dbReference>
<feature type="signal peptide" evidence="2">
    <location>
        <begin position="1"/>
        <end position="21"/>
    </location>
</feature>
<reference evidence="4" key="2">
    <citation type="submission" date="2010-04" db="EMBL/GenBank/DDBJ databases">
        <authorList>
            <person name="Buell R."/>
            <person name="Hamilton J."/>
            <person name="Hostetler J."/>
        </authorList>
    </citation>
    <scope>NUCLEOTIDE SEQUENCE [LARGE SCALE GENOMIC DNA]</scope>
    <source>
        <strain evidence="4">DAOM:BR144</strain>
    </source>
</reference>
<keyword evidence="2" id="KW-0732">Signal</keyword>
<feature type="chain" id="PRO_5003872198" description="Peptidase M13 N-terminal domain-containing protein" evidence="2">
    <location>
        <begin position="22"/>
        <end position="170"/>
    </location>
</feature>
<protein>
    <recommendedName>
        <fullName evidence="5">Peptidase M13 N-terminal domain-containing protein</fullName>
    </recommendedName>
</protein>
<dbReference type="VEuPathDB" id="FungiDB:PYU1_G015070"/>